<reference evidence="1 2" key="1">
    <citation type="journal article" date="2018" name="Sci. Rep.">
        <title>Genome Features and Biochemical Characteristics of a Robust, Fast Growing and Naturally Transformable Cyanobacterium Synechococcus elongatus PCC 11801 Isolated from India.</title>
        <authorList>
            <person name="Jaiswal D."/>
            <person name="Sengupta A."/>
            <person name="Sohoni S."/>
            <person name="Sengupta S."/>
            <person name="Phadnavis A.G."/>
            <person name="Pakrasi H.B."/>
            <person name="Wangikar P.P."/>
        </authorList>
    </citation>
    <scope>NUCLEOTIDE SEQUENCE [LARGE SCALE GENOMIC DNA]</scope>
    <source>
        <strain evidence="1 2">PCC 11801</strain>
    </source>
</reference>
<protein>
    <submittedName>
        <fullName evidence="1">DUF2605 domain-containing protein</fullName>
    </submittedName>
</protein>
<dbReference type="Pfam" id="PF10792">
    <property type="entry name" value="DUF2605"/>
    <property type="match status" value="1"/>
</dbReference>
<evidence type="ECO:0000313" key="2">
    <source>
        <dbReference type="Proteomes" id="UP000267249"/>
    </source>
</evidence>
<dbReference type="Proteomes" id="UP000267249">
    <property type="component" value="Chromosome"/>
</dbReference>
<sequence>MTLPELPAQPELLKAILEPLLDDFLFWFSRAEQLLTQEAIDFLTPEEQAVLCDRLATATAEVRSTQALFKAMDGTVGIEVAAMKPWHALVTECWQIGARWRREQAEQSPPEASQ</sequence>
<evidence type="ECO:0000313" key="1">
    <source>
        <dbReference type="EMBL" id="AZB72936.1"/>
    </source>
</evidence>
<dbReference type="RefSeq" id="WP_208673278.1">
    <property type="nucleotide sequence ID" value="NZ_CP030139.2"/>
</dbReference>
<gene>
    <name evidence="1" type="ORF">DOP62_09575</name>
</gene>
<dbReference type="EMBL" id="CP030139">
    <property type="protein sequence ID" value="AZB72936.1"/>
    <property type="molecule type" value="Genomic_DNA"/>
</dbReference>
<dbReference type="AlphaFoldDB" id="A0AAN1QPF0"/>
<dbReference type="InterPro" id="IPR019728">
    <property type="entry name" value="DUF2605"/>
</dbReference>
<accession>A0AAN1QPF0</accession>
<organism evidence="1 2">
    <name type="scientific">Synechococcus elongatus PCC 11801</name>
    <dbReference type="NCBI Taxonomy" id="2219813"/>
    <lineage>
        <taxon>Bacteria</taxon>
        <taxon>Bacillati</taxon>
        <taxon>Cyanobacteriota</taxon>
        <taxon>Cyanophyceae</taxon>
        <taxon>Synechococcales</taxon>
        <taxon>Synechococcaceae</taxon>
        <taxon>Synechococcus</taxon>
    </lineage>
</organism>
<name>A0AAN1QPF0_SYNEL</name>
<proteinExistence type="predicted"/>